<reference evidence="3" key="2">
    <citation type="submission" date="2020-05" db="UniProtKB">
        <authorList>
            <consortium name="EnsemblMetazoa"/>
        </authorList>
    </citation>
    <scope>IDENTIFICATION</scope>
    <source>
        <strain evidence="3">FAR1</strain>
    </source>
</reference>
<evidence type="ECO:0000313" key="3">
    <source>
        <dbReference type="EnsemblMetazoa" id="AFAF007790-PA"/>
    </source>
</evidence>
<dbReference type="VEuPathDB" id="VectorBase:AFAF007790"/>
<protein>
    <recommendedName>
        <fullName evidence="5">Secreted protein</fullName>
    </recommendedName>
</protein>
<keyword evidence="1" id="KW-1133">Transmembrane helix</keyword>
<dbReference type="AlphaFoldDB" id="A0A182QD62"/>
<dbReference type="Proteomes" id="UP000075886">
    <property type="component" value="Unassembled WGS sequence"/>
</dbReference>
<feature type="signal peptide" evidence="2">
    <location>
        <begin position="1"/>
        <end position="28"/>
    </location>
</feature>
<evidence type="ECO:0000256" key="2">
    <source>
        <dbReference type="SAM" id="SignalP"/>
    </source>
</evidence>
<proteinExistence type="predicted"/>
<keyword evidence="2" id="KW-0732">Signal</keyword>
<evidence type="ECO:0008006" key="5">
    <source>
        <dbReference type="Google" id="ProtNLM"/>
    </source>
</evidence>
<accession>A0A182QD62</accession>
<feature type="chain" id="PRO_5008132663" description="Secreted protein" evidence="2">
    <location>
        <begin position="29"/>
        <end position="331"/>
    </location>
</feature>
<feature type="transmembrane region" description="Helical" evidence="1">
    <location>
        <begin position="120"/>
        <end position="143"/>
    </location>
</feature>
<dbReference type="EMBL" id="AXCN02000535">
    <property type="status" value="NOT_ANNOTATED_CDS"/>
    <property type="molecule type" value="Genomic_DNA"/>
</dbReference>
<evidence type="ECO:0000256" key="1">
    <source>
        <dbReference type="SAM" id="Phobius"/>
    </source>
</evidence>
<organism evidence="3 4">
    <name type="scientific">Anopheles farauti</name>
    <dbReference type="NCBI Taxonomy" id="69004"/>
    <lineage>
        <taxon>Eukaryota</taxon>
        <taxon>Metazoa</taxon>
        <taxon>Ecdysozoa</taxon>
        <taxon>Arthropoda</taxon>
        <taxon>Hexapoda</taxon>
        <taxon>Insecta</taxon>
        <taxon>Pterygota</taxon>
        <taxon>Neoptera</taxon>
        <taxon>Endopterygota</taxon>
        <taxon>Diptera</taxon>
        <taxon>Nematocera</taxon>
        <taxon>Culicoidea</taxon>
        <taxon>Culicidae</taxon>
        <taxon>Anophelinae</taxon>
        <taxon>Anopheles</taxon>
    </lineage>
</organism>
<keyword evidence="1" id="KW-0812">Transmembrane</keyword>
<evidence type="ECO:0000313" key="4">
    <source>
        <dbReference type="Proteomes" id="UP000075886"/>
    </source>
</evidence>
<feature type="transmembrane region" description="Helical" evidence="1">
    <location>
        <begin position="52"/>
        <end position="84"/>
    </location>
</feature>
<keyword evidence="1" id="KW-0472">Membrane</keyword>
<dbReference type="EnsemblMetazoa" id="AFAF007790-RA">
    <property type="protein sequence ID" value="AFAF007790-PA"/>
    <property type="gene ID" value="AFAF007790"/>
</dbReference>
<reference evidence="4" key="1">
    <citation type="submission" date="2014-01" db="EMBL/GenBank/DDBJ databases">
        <title>The Genome Sequence of Anopheles farauti FAR1 (V2).</title>
        <authorList>
            <consortium name="The Broad Institute Genomics Platform"/>
            <person name="Neafsey D.E."/>
            <person name="Besansky N."/>
            <person name="Howell P."/>
            <person name="Walton C."/>
            <person name="Young S.K."/>
            <person name="Zeng Q."/>
            <person name="Gargeya S."/>
            <person name="Fitzgerald M."/>
            <person name="Haas B."/>
            <person name="Abouelleil A."/>
            <person name="Allen A.W."/>
            <person name="Alvarado L."/>
            <person name="Arachchi H.M."/>
            <person name="Berlin A.M."/>
            <person name="Chapman S.B."/>
            <person name="Gainer-Dewar J."/>
            <person name="Goldberg J."/>
            <person name="Griggs A."/>
            <person name="Gujja S."/>
            <person name="Hansen M."/>
            <person name="Howarth C."/>
            <person name="Imamovic A."/>
            <person name="Ireland A."/>
            <person name="Larimer J."/>
            <person name="McCowan C."/>
            <person name="Murphy C."/>
            <person name="Pearson M."/>
            <person name="Poon T.W."/>
            <person name="Priest M."/>
            <person name="Roberts A."/>
            <person name="Saif S."/>
            <person name="Shea T."/>
            <person name="Sisk P."/>
            <person name="Sykes S."/>
            <person name="Wortman J."/>
            <person name="Nusbaum C."/>
            <person name="Birren B."/>
        </authorList>
    </citation>
    <scope>NUCLEOTIDE SEQUENCE [LARGE SCALE GENOMIC DNA]</scope>
    <source>
        <strain evidence="4">FAR1</strain>
    </source>
</reference>
<keyword evidence="4" id="KW-1185">Reference proteome</keyword>
<sequence length="331" mass="35667">MTGLLLCTGLLLLLLLLLLKSHISLVHNHRFEPGVQIDPIGLVEKVRTGLLLLLLLLLIPSPVTLQVARGLLMLIVGWCALLLLHRGRGVHATVAATAVPATGGRHVVSRRRCRGRRRGLLLLLLLLLAAAELQIELIVRVLAGNDRGRTGRNLPSVRDGRCEADALQRHLVDRCDLVRLEVVALYGRWCGVRAPIVRIEPDAGGLDVTVRPKVCNRSVATYLWLELERVQRCDSRGVLWNLLDELILPALGRVGLPGGIERHRGLQKDEKSRVAAGAPATISLIGSIPGNGGNYSGEEASLIAGAAQRLTRESQKVAASTSGVAGISARI</sequence>
<name>A0A182QD62_9DIPT</name>